<dbReference type="Proteomes" id="UP001060085">
    <property type="component" value="Linkage Group LG02"/>
</dbReference>
<sequence length="689" mass="76235">MANRSNLPCDGDGLCMVCKSKPPPEETLTCKTCITPWHVSCLSDKPTTMAAAANWDCPDCSLVVDAKPVSAPNSQSSDLIAAIRAIEADASLTDQQKAKRRQDLLSGAAQSSNVPDTDSGRRSDVLDLLDKQLYCSICMQLPDRPVTTPCGHNFCLKCFQKLVGQGKHKCANCRQEIPPKMVKEPRINSALVTAIRAAKLMNSNASGGPSKIVHFIHNQNRPDKAFTTERAKKAGKANACSGKIFVTIPLDHFGPILPENDPERNQGVLVGETWSDRMECRQWGAHFPHVAGIAGQADFGAQSVALSGGYEDDEDHGEWFLYTGSGGRDLSGNKRTNKLQSFDQTFEKFNAALRVSCRNGYPVRVVRSHKEKRSSYAPLDGVRYDGIYRVEKCWRKPGMQGFLVCRYLFVRCDNDPAPWTSDTHGDRPRPLPAIEELKGAKDVTERKGAPAWDYDEEKGCWLWKRPPPESRIQVEGELNDGTRRVRRHKKLSVKERLLKEFSCHICRKVMVQPLTTPCGHNFCKECLEGTFAGQSFIRQRTCEGRRTLRAQKNVMKCPSCKLDISDFLQNPQVNRELMNVIESLKREIEDNVEAEAEGADSGSELKDEAESADSGSELKDEADNNDETSDMLAGDKENCDINSGSLEEAKDKQAKPLTNEKSTQKRKSSSSGSGAASGKTRSKKVKDSA</sequence>
<protein>
    <submittedName>
        <fullName evidence="1">Uncharacterized protein</fullName>
    </submittedName>
</protein>
<reference evidence="2" key="1">
    <citation type="journal article" date="2023" name="Nat. Plants">
        <title>Single-cell RNA sequencing provides a high-resolution roadmap for understanding the multicellular compartmentation of specialized metabolism.</title>
        <authorList>
            <person name="Sun S."/>
            <person name="Shen X."/>
            <person name="Li Y."/>
            <person name="Li Y."/>
            <person name="Wang S."/>
            <person name="Li R."/>
            <person name="Zhang H."/>
            <person name="Shen G."/>
            <person name="Guo B."/>
            <person name="Wei J."/>
            <person name="Xu J."/>
            <person name="St-Pierre B."/>
            <person name="Chen S."/>
            <person name="Sun C."/>
        </authorList>
    </citation>
    <scope>NUCLEOTIDE SEQUENCE [LARGE SCALE GENOMIC DNA]</scope>
</reference>
<evidence type="ECO:0000313" key="2">
    <source>
        <dbReference type="Proteomes" id="UP001060085"/>
    </source>
</evidence>
<proteinExistence type="predicted"/>
<accession>A0ACC0C3N7</accession>
<gene>
    <name evidence="1" type="ORF">M9H77_10404</name>
</gene>
<comment type="caution">
    <text evidence="1">The sequence shown here is derived from an EMBL/GenBank/DDBJ whole genome shotgun (WGS) entry which is preliminary data.</text>
</comment>
<organism evidence="1 2">
    <name type="scientific">Catharanthus roseus</name>
    <name type="common">Madagascar periwinkle</name>
    <name type="synonym">Vinca rosea</name>
    <dbReference type="NCBI Taxonomy" id="4058"/>
    <lineage>
        <taxon>Eukaryota</taxon>
        <taxon>Viridiplantae</taxon>
        <taxon>Streptophyta</taxon>
        <taxon>Embryophyta</taxon>
        <taxon>Tracheophyta</taxon>
        <taxon>Spermatophyta</taxon>
        <taxon>Magnoliopsida</taxon>
        <taxon>eudicotyledons</taxon>
        <taxon>Gunneridae</taxon>
        <taxon>Pentapetalae</taxon>
        <taxon>asterids</taxon>
        <taxon>lamiids</taxon>
        <taxon>Gentianales</taxon>
        <taxon>Apocynaceae</taxon>
        <taxon>Rauvolfioideae</taxon>
        <taxon>Vinceae</taxon>
        <taxon>Catharanthinae</taxon>
        <taxon>Catharanthus</taxon>
    </lineage>
</organism>
<dbReference type="EMBL" id="CM044702">
    <property type="protein sequence ID" value="KAI5679454.1"/>
    <property type="molecule type" value="Genomic_DNA"/>
</dbReference>
<keyword evidence="2" id="KW-1185">Reference proteome</keyword>
<evidence type="ECO:0000313" key="1">
    <source>
        <dbReference type="EMBL" id="KAI5679454.1"/>
    </source>
</evidence>
<name>A0ACC0C3N7_CATRO</name>